<name>A0A0G3XHB2_9SPHN</name>
<reference evidence="1 2" key="1">
    <citation type="submission" date="2015-06" db="EMBL/GenBank/DDBJ databases">
        <authorList>
            <person name="Zeng Y."/>
            <person name="Huang Y."/>
        </authorList>
    </citation>
    <scope>NUCLEOTIDE SEQUENCE [LARGE SCALE GENOMIC DNA]</scope>
    <source>
        <strain evidence="1 2">PQ-2</strain>
    </source>
</reference>
<dbReference type="AlphaFoldDB" id="A0A0G3XHB2"/>
<dbReference type="RefSeq" id="WP_047820448.1">
    <property type="nucleotide sequence ID" value="NZ_CP011770.1"/>
</dbReference>
<dbReference type="EMBL" id="CP011770">
    <property type="protein sequence ID" value="AKM09763.1"/>
    <property type="molecule type" value="Genomic_DNA"/>
</dbReference>
<sequence>MSILVAAAGLLAVPEIVPDTESYPSKSLRSAESAAALIEFVIDPDGDQISCTTLAAFGSEGLANDICKLQRKAQFEQAFSAAGRPTYGVVRAFIKYAIPFFEHRKAGQSENIMSLVAPGITHEVIGSVLIRGDRLPSPNALKNLEKTRIVALPDVTFDVKSLPGSDDDFIDERVTVEIDDRSQVTACTPLSRTDSDQVVSDYAKAACENVIGMHMPDALTIDQRPVEHVRHLEVRFAIARDK</sequence>
<protein>
    <submittedName>
        <fullName evidence="1">Uncharacterized protein</fullName>
    </submittedName>
</protein>
<evidence type="ECO:0000313" key="2">
    <source>
        <dbReference type="Proteomes" id="UP000035287"/>
    </source>
</evidence>
<proteinExistence type="predicted"/>
<dbReference type="PATRIC" id="fig|1348774.3.peg.1433"/>
<evidence type="ECO:0000313" key="1">
    <source>
        <dbReference type="EMBL" id="AKM09763.1"/>
    </source>
</evidence>
<gene>
    <name evidence="1" type="ORF">AB433_06855</name>
</gene>
<dbReference type="KEGG" id="cna:AB433_06855"/>
<accession>A0A0G3XHB2</accession>
<dbReference type="SUPFAM" id="SSF74653">
    <property type="entry name" value="TolA/TonB C-terminal domain"/>
    <property type="match status" value="1"/>
</dbReference>
<dbReference type="Proteomes" id="UP000035287">
    <property type="component" value="Chromosome"/>
</dbReference>
<keyword evidence="2" id="KW-1185">Reference proteome</keyword>
<organism evidence="1 2">
    <name type="scientific">Croceicoccus naphthovorans</name>
    <dbReference type="NCBI Taxonomy" id="1348774"/>
    <lineage>
        <taxon>Bacteria</taxon>
        <taxon>Pseudomonadati</taxon>
        <taxon>Pseudomonadota</taxon>
        <taxon>Alphaproteobacteria</taxon>
        <taxon>Sphingomonadales</taxon>
        <taxon>Erythrobacteraceae</taxon>
        <taxon>Croceicoccus</taxon>
    </lineage>
</organism>
<dbReference type="OrthoDB" id="7585155at2"/>